<evidence type="ECO:0000256" key="1">
    <source>
        <dbReference type="ARBA" id="ARBA00004141"/>
    </source>
</evidence>
<evidence type="ECO:0000313" key="7">
    <source>
        <dbReference type="EMBL" id="AMP04185.1"/>
    </source>
</evidence>
<feature type="domain" description="EamA" evidence="6">
    <location>
        <begin position="5"/>
        <end position="59"/>
    </location>
</feature>
<keyword evidence="3" id="KW-0812">Transmembrane</keyword>
<accession>A0A127Q2Y4</accession>
<keyword evidence="4" id="KW-1133">Transmembrane helix</keyword>
<dbReference type="PANTHER" id="PTHR32322">
    <property type="entry name" value="INNER MEMBRANE TRANSPORTER"/>
    <property type="match status" value="1"/>
</dbReference>
<evidence type="ECO:0000259" key="6">
    <source>
        <dbReference type="Pfam" id="PF00892"/>
    </source>
</evidence>
<dbReference type="GO" id="GO:0016020">
    <property type="term" value="C:membrane"/>
    <property type="evidence" value="ECO:0007669"/>
    <property type="project" value="UniProtKB-SubCell"/>
</dbReference>
<dbReference type="Proteomes" id="UP000074561">
    <property type="component" value="Chromosome"/>
</dbReference>
<feature type="domain" description="EamA" evidence="6">
    <location>
        <begin position="72"/>
        <end position="186"/>
    </location>
</feature>
<dbReference type="InterPro" id="IPR000620">
    <property type="entry name" value="EamA_dom"/>
</dbReference>
<evidence type="ECO:0000256" key="5">
    <source>
        <dbReference type="ARBA" id="ARBA00023136"/>
    </source>
</evidence>
<dbReference type="KEGG" id="cpra:CPter91_1812"/>
<evidence type="ECO:0000256" key="2">
    <source>
        <dbReference type="ARBA" id="ARBA00007362"/>
    </source>
</evidence>
<evidence type="ECO:0000313" key="8">
    <source>
        <dbReference type="Proteomes" id="UP000074561"/>
    </source>
</evidence>
<proteinExistence type="inferred from homology"/>
<protein>
    <submittedName>
        <fullName evidence="7">EamA-like transporter family protein</fullName>
    </submittedName>
</protein>
<dbReference type="OrthoDB" id="4167046at2"/>
<sequence length="188" mass="20309">MFVSATGMKYAPASHVASVMIGSMPFFVAMIAVFTTRERLRASQYIGFALLLTGLLIFVAFDSSADTQGEWRGHALFLFAALMWAIYTITMRKQRISALHAAGVINGWSLLVVLGVYMSVAHPNLSTVQWRDVGFQAVAQSLSAVVGLYAFGESVRRLGAARASILGALTPAVATGLAFLILNERPRH</sequence>
<dbReference type="RefSeq" id="WP_150119650.1">
    <property type="nucleotide sequence ID" value="NZ_CP013234.1"/>
</dbReference>
<dbReference type="PANTHER" id="PTHR32322:SF2">
    <property type="entry name" value="EAMA DOMAIN-CONTAINING PROTEIN"/>
    <property type="match status" value="1"/>
</dbReference>
<dbReference type="Gene3D" id="1.10.3730.20">
    <property type="match status" value="1"/>
</dbReference>
<evidence type="ECO:0000256" key="4">
    <source>
        <dbReference type="ARBA" id="ARBA00022989"/>
    </source>
</evidence>
<evidence type="ECO:0000256" key="3">
    <source>
        <dbReference type="ARBA" id="ARBA00022692"/>
    </source>
</evidence>
<dbReference type="STRING" id="279113.CPter91_1812"/>
<reference evidence="7 8" key="1">
    <citation type="submission" date="2015-11" db="EMBL/GenBank/DDBJ databases">
        <title>Exploring the genomic traits of fungus-feeding bacterial genus Collimonas.</title>
        <authorList>
            <person name="Song C."/>
            <person name="Schmidt R."/>
            <person name="de Jager V."/>
            <person name="Krzyzanowska D."/>
            <person name="Jongedijk E."/>
            <person name="Cankar K."/>
            <person name="Beekwilder J."/>
            <person name="van Veen A."/>
            <person name="de Boer W."/>
            <person name="van Veen J.A."/>
            <person name="Garbeva P."/>
        </authorList>
    </citation>
    <scope>NUCLEOTIDE SEQUENCE [LARGE SCALE GENOMIC DNA]</scope>
    <source>
        <strain evidence="7 8">Ter91</strain>
    </source>
</reference>
<comment type="subcellular location">
    <subcellularLocation>
        <location evidence="1">Membrane</location>
        <topology evidence="1">Multi-pass membrane protein</topology>
    </subcellularLocation>
</comment>
<dbReference type="InterPro" id="IPR037185">
    <property type="entry name" value="EmrE-like"/>
</dbReference>
<dbReference type="PATRIC" id="fig|279113.9.peg.1795"/>
<keyword evidence="5" id="KW-0472">Membrane</keyword>
<dbReference type="EMBL" id="CP013234">
    <property type="protein sequence ID" value="AMP04185.1"/>
    <property type="molecule type" value="Genomic_DNA"/>
</dbReference>
<comment type="similarity">
    <text evidence="2">Belongs to the EamA transporter family.</text>
</comment>
<dbReference type="SUPFAM" id="SSF103481">
    <property type="entry name" value="Multidrug resistance efflux transporter EmrE"/>
    <property type="match status" value="1"/>
</dbReference>
<gene>
    <name evidence="7" type="ORF">CPter91_1812</name>
</gene>
<dbReference type="AlphaFoldDB" id="A0A127Q2Y4"/>
<organism evidence="7 8">
    <name type="scientific">Collimonas pratensis</name>
    <dbReference type="NCBI Taxonomy" id="279113"/>
    <lineage>
        <taxon>Bacteria</taxon>
        <taxon>Pseudomonadati</taxon>
        <taxon>Pseudomonadota</taxon>
        <taxon>Betaproteobacteria</taxon>
        <taxon>Burkholderiales</taxon>
        <taxon>Oxalobacteraceae</taxon>
        <taxon>Collimonas</taxon>
    </lineage>
</organism>
<dbReference type="InterPro" id="IPR050638">
    <property type="entry name" value="AA-Vitamin_Transporters"/>
</dbReference>
<name>A0A127Q2Y4_9BURK</name>
<dbReference type="Pfam" id="PF00892">
    <property type="entry name" value="EamA"/>
    <property type="match status" value="2"/>
</dbReference>